<accession>A0A841I5B6</accession>
<dbReference type="EMBL" id="JACHHG010000012">
    <property type="protein sequence ID" value="MBB6099469.1"/>
    <property type="molecule type" value="Genomic_DNA"/>
</dbReference>
<protein>
    <submittedName>
        <fullName evidence="2">Uncharacterized protein</fullName>
    </submittedName>
</protein>
<name>A0A841I5B6_9DEIO</name>
<gene>
    <name evidence="2" type="ORF">HNR42_002919</name>
</gene>
<dbReference type="RefSeq" id="WP_183988222.1">
    <property type="nucleotide sequence ID" value="NZ_JACHHG010000012.1"/>
</dbReference>
<evidence type="ECO:0000313" key="2">
    <source>
        <dbReference type="EMBL" id="MBB6099469.1"/>
    </source>
</evidence>
<keyword evidence="1" id="KW-1133">Transmembrane helix</keyword>
<evidence type="ECO:0000256" key="1">
    <source>
        <dbReference type="SAM" id="Phobius"/>
    </source>
</evidence>
<feature type="transmembrane region" description="Helical" evidence="1">
    <location>
        <begin position="12"/>
        <end position="31"/>
    </location>
</feature>
<feature type="transmembrane region" description="Helical" evidence="1">
    <location>
        <begin position="43"/>
        <end position="65"/>
    </location>
</feature>
<organism evidence="2 3">
    <name type="scientific">Deinobacterium chartae</name>
    <dbReference type="NCBI Taxonomy" id="521158"/>
    <lineage>
        <taxon>Bacteria</taxon>
        <taxon>Thermotogati</taxon>
        <taxon>Deinococcota</taxon>
        <taxon>Deinococci</taxon>
        <taxon>Deinococcales</taxon>
        <taxon>Deinococcaceae</taxon>
        <taxon>Deinobacterium</taxon>
    </lineage>
</organism>
<proteinExistence type="predicted"/>
<reference evidence="2 3" key="1">
    <citation type="submission" date="2020-08" db="EMBL/GenBank/DDBJ databases">
        <title>Genomic Encyclopedia of Type Strains, Phase IV (KMG-IV): sequencing the most valuable type-strain genomes for metagenomic binning, comparative biology and taxonomic classification.</title>
        <authorList>
            <person name="Goeker M."/>
        </authorList>
    </citation>
    <scope>NUCLEOTIDE SEQUENCE [LARGE SCALE GENOMIC DNA]</scope>
    <source>
        <strain evidence="2 3">DSM 21458</strain>
    </source>
</reference>
<dbReference type="AlphaFoldDB" id="A0A841I5B6"/>
<keyword evidence="1" id="KW-0472">Membrane</keyword>
<evidence type="ECO:0000313" key="3">
    <source>
        <dbReference type="Proteomes" id="UP000569951"/>
    </source>
</evidence>
<keyword evidence="3" id="KW-1185">Reference proteome</keyword>
<sequence>MNLESWTPQDIARRVSIALGTLIGVTIWATVTFDQGQGAWRGLLLGLPIGVVSTLVIWGIWTLLLRAQGPRE</sequence>
<keyword evidence="1" id="KW-0812">Transmembrane</keyword>
<dbReference type="Proteomes" id="UP000569951">
    <property type="component" value="Unassembled WGS sequence"/>
</dbReference>
<comment type="caution">
    <text evidence="2">The sequence shown here is derived from an EMBL/GenBank/DDBJ whole genome shotgun (WGS) entry which is preliminary data.</text>
</comment>